<evidence type="ECO:0000256" key="1">
    <source>
        <dbReference type="ARBA" id="ARBA00004477"/>
    </source>
</evidence>
<evidence type="ECO:0000256" key="11">
    <source>
        <dbReference type="ARBA" id="ARBA00023136"/>
    </source>
</evidence>
<reference evidence="18 19" key="1">
    <citation type="journal article" date="2018" name="Mol. Genet. Genomics">
        <title>The red deer Cervus elaphus genome CerEla1.0: sequencing, annotating, genes, and chromosomes.</title>
        <authorList>
            <person name="Bana N.A."/>
            <person name="Nyiri A."/>
            <person name="Nagy J."/>
            <person name="Frank K."/>
            <person name="Nagy T."/>
            <person name="Steger V."/>
            <person name="Schiller M."/>
            <person name="Lakatos P."/>
            <person name="Sugar L."/>
            <person name="Horn P."/>
            <person name="Barta E."/>
            <person name="Orosz L."/>
        </authorList>
    </citation>
    <scope>NUCLEOTIDE SEQUENCE [LARGE SCALE GENOMIC DNA]</scope>
    <source>
        <strain evidence="18">Hungarian</strain>
    </source>
</reference>
<dbReference type="GO" id="GO:0005789">
    <property type="term" value="C:endoplasmic reticulum membrane"/>
    <property type="evidence" value="ECO:0007669"/>
    <property type="project" value="UniProtKB-SubCell"/>
</dbReference>
<protein>
    <recommendedName>
        <fullName evidence="4 15">Dolichyl-phosphate-mannose--protein mannosyltransferase</fullName>
        <ecNumber evidence="4 15">2.4.1.109</ecNumber>
    </recommendedName>
</protein>
<keyword evidence="9 15" id="KW-0256">Endoplasmic reticulum</keyword>
<dbReference type="InterPro" id="IPR003342">
    <property type="entry name" value="ArnT-like_N"/>
</dbReference>
<dbReference type="OrthoDB" id="292747at2759"/>
<evidence type="ECO:0000256" key="16">
    <source>
        <dbReference type="SAM" id="MobiDB-lite"/>
    </source>
</evidence>
<dbReference type="AlphaFoldDB" id="A0A212CX44"/>
<proteinExistence type="inferred from homology"/>
<evidence type="ECO:0000256" key="7">
    <source>
        <dbReference type="ARBA" id="ARBA00022692"/>
    </source>
</evidence>
<dbReference type="Gene3D" id="2.80.10.50">
    <property type="match status" value="2"/>
</dbReference>
<organism evidence="18 19">
    <name type="scientific">Cervus elaphus hippelaphus</name>
    <name type="common">European red deer</name>
    <dbReference type="NCBI Taxonomy" id="46360"/>
    <lineage>
        <taxon>Eukaryota</taxon>
        <taxon>Metazoa</taxon>
        <taxon>Chordata</taxon>
        <taxon>Craniata</taxon>
        <taxon>Vertebrata</taxon>
        <taxon>Euteleostomi</taxon>
        <taxon>Mammalia</taxon>
        <taxon>Eutheria</taxon>
        <taxon>Laurasiatheria</taxon>
        <taxon>Artiodactyla</taxon>
        <taxon>Ruminantia</taxon>
        <taxon>Pecora</taxon>
        <taxon>Cervidae</taxon>
        <taxon>Cervinae</taxon>
        <taxon>Cervus</taxon>
    </lineage>
</organism>
<comment type="caution">
    <text evidence="18">The sequence shown here is derived from an EMBL/GenBank/DDBJ whole genome shotgun (WGS) entry which is preliminary data.</text>
</comment>
<evidence type="ECO:0000313" key="18">
    <source>
        <dbReference type="EMBL" id="OWK10523.1"/>
    </source>
</evidence>
<feature type="region of interest" description="Disordered" evidence="16">
    <location>
        <begin position="1"/>
        <end position="48"/>
    </location>
</feature>
<evidence type="ECO:0000256" key="8">
    <source>
        <dbReference type="ARBA" id="ARBA00022737"/>
    </source>
</evidence>
<feature type="domain" description="MIR" evidence="17">
    <location>
        <begin position="323"/>
        <end position="386"/>
    </location>
</feature>
<keyword evidence="6 15" id="KW-0808">Transferase</keyword>
<comment type="subcellular location">
    <subcellularLocation>
        <location evidence="1 15">Endoplasmic reticulum membrane</location>
        <topology evidence="1 15">Multi-pass membrane protein</topology>
    </subcellularLocation>
</comment>
<dbReference type="PANTHER" id="PTHR10050:SF51">
    <property type="entry name" value="PROTEIN O-MANNOSYL-TRANSFERASE 1"/>
    <property type="match status" value="1"/>
</dbReference>
<evidence type="ECO:0000256" key="15">
    <source>
        <dbReference type="RuleBase" id="RU367007"/>
    </source>
</evidence>
<feature type="transmembrane region" description="Helical" evidence="15">
    <location>
        <begin position="137"/>
        <end position="158"/>
    </location>
</feature>
<dbReference type="SMART" id="SM00472">
    <property type="entry name" value="MIR"/>
    <property type="match status" value="2"/>
</dbReference>
<keyword evidence="11 15" id="KW-0472">Membrane</keyword>
<keyword evidence="7 15" id="KW-0812">Transmembrane</keyword>
<evidence type="ECO:0000256" key="9">
    <source>
        <dbReference type="ARBA" id="ARBA00022824"/>
    </source>
</evidence>
<dbReference type="Pfam" id="PF02366">
    <property type="entry name" value="PMT"/>
    <property type="match status" value="1"/>
</dbReference>
<evidence type="ECO:0000256" key="13">
    <source>
        <dbReference type="ARBA" id="ARBA00045102"/>
    </source>
</evidence>
<comment type="catalytic activity">
    <reaction evidence="12 15">
        <text>a di-trans,poly-cis-dolichyl beta-D-mannosyl phosphate + L-threonyl-[protein] = 3-O-(alpha-D-mannosyl)-L-threonyl-[protein] + a di-trans,poly-cis-dolichyl phosphate + H(+)</text>
        <dbReference type="Rhea" id="RHEA:53396"/>
        <dbReference type="Rhea" id="RHEA-COMP:11060"/>
        <dbReference type="Rhea" id="RHEA-COMP:13547"/>
        <dbReference type="Rhea" id="RHEA-COMP:19498"/>
        <dbReference type="Rhea" id="RHEA-COMP:19501"/>
        <dbReference type="ChEBI" id="CHEBI:15378"/>
        <dbReference type="ChEBI" id="CHEBI:30013"/>
        <dbReference type="ChEBI" id="CHEBI:57683"/>
        <dbReference type="ChEBI" id="CHEBI:58211"/>
        <dbReference type="ChEBI" id="CHEBI:137323"/>
        <dbReference type="EC" id="2.4.1.109"/>
    </reaction>
</comment>
<keyword evidence="5 15" id="KW-0328">Glycosyltransferase</keyword>
<feature type="non-terminal residue" evidence="18">
    <location>
        <position position="1"/>
    </location>
</feature>
<dbReference type="EMBL" id="MKHE01000011">
    <property type="protein sequence ID" value="OWK10523.1"/>
    <property type="molecule type" value="Genomic_DNA"/>
</dbReference>
<dbReference type="InterPro" id="IPR027005">
    <property type="entry name" value="PMT-like"/>
</dbReference>
<feature type="transmembrane region" description="Helical" evidence="15">
    <location>
        <begin position="233"/>
        <end position="250"/>
    </location>
</feature>
<evidence type="ECO:0000256" key="4">
    <source>
        <dbReference type="ARBA" id="ARBA00012839"/>
    </source>
</evidence>
<name>A0A212CX44_CEREH</name>
<evidence type="ECO:0000256" key="12">
    <source>
        <dbReference type="ARBA" id="ARBA00045085"/>
    </source>
</evidence>
<dbReference type="GO" id="GO:0004169">
    <property type="term" value="F:dolichyl-phosphate-mannose-protein mannosyltransferase activity"/>
    <property type="evidence" value="ECO:0007669"/>
    <property type="project" value="UniProtKB-UniRule"/>
</dbReference>
<feature type="transmembrane region" description="Helical" evidence="15">
    <location>
        <begin position="571"/>
        <end position="593"/>
    </location>
</feature>
<dbReference type="PROSITE" id="PS50919">
    <property type="entry name" value="MIR"/>
    <property type="match status" value="2"/>
</dbReference>
<dbReference type="Pfam" id="PF16192">
    <property type="entry name" value="PMT_4TMC"/>
    <property type="match status" value="1"/>
</dbReference>
<keyword evidence="19" id="KW-1185">Reference proteome</keyword>
<dbReference type="InterPro" id="IPR036300">
    <property type="entry name" value="MIR_dom_sf"/>
</dbReference>
<dbReference type="UniPathway" id="UPA00378"/>
<dbReference type="CDD" id="cd23281">
    <property type="entry name" value="beta-trefoil_MIR_POMT1"/>
    <property type="match status" value="1"/>
</dbReference>
<evidence type="ECO:0000256" key="14">
    <source>
        <dbReference type="ARBA" id="ARBA00046005"/>
    </source>
</evidence>
<comment type="pathway">
    <text evidence="2 15">Protein modification; protein glycosylation.</text>
</comment>
<comment type="function">
    <text evidence="15">Transfers mannose from Dol-P-mannose to Ser or Thr residues on proteins.</text>
</comment>
<feature type="transmembrane region" description="Helical" evidence="15">
    <location>
        <begin position="287"/>
        <end position="305"/>
    </location>
</feature>
<sequence>AQARCTPPLPAPRQAPQARRVERRAGQWAAKSAERPRPLPTVGLTAHPRPQEGLRCRERLCGDLKKQQASSSPRLLFCKMLGFLQHPVVVTAEVNLNMVALTAVGLLSRLWQLAYPRAVVFDEVYYGQYISFYMKRIFFLDGSGPPFGHMLLALGGYLGGFDGNFLWNRIGAEYSSNVPVWSLRLLPALSGALSVPMAYEIVWELGFSHCAATGAALLMLIENALITQSRLMLLESVLIFFNLLAVLSYLKFSNSQKDRPFSPRWWFWLVLTGMACSCAVGIKYVGVFTYLLVLGVAAVHAWHLIGDQTLSNGGLARVTQGQPLEVAFGSQVTLKNVFGQPVPCWLHSHQSTYPMIYENGRGSSHQQQVTCYPFKDVNNWWIVKDPGRHDVAAPLSPHAQEVSCYVDYNISMPPQNLWRLDIVNRESDTDVWKTILSEVRFVHVNTSAILKLSGVPLPDWGFRQLEVVGEKLFWGYHESTVWNVEEHRYGRSQEQKERELELHSPTQVDISRNLSFMARFSELQWRMLTVRSDDSEHKYSSTPLDWVMLDTNIAYWLHPRTSAQIHLLGNIVIWASASLATLVYALLFVWYLLRRRRRVCDLPEGLCRGPRASCTPSLWFRPELRVLRGRIRKCGLGATSCFCPKGTSVSSPETGCYAPVPVSPSRLLQGHAGVGPELLPNPSTPGSG</sequence>
<evidence type="ECO:0000256" key="6">
    <source>
        <dbReference type="ARBA" id="ARBA00022679"/>
    </source>
</evidence>
<comment type="similarity">
    <text evidence="3 15">Belongs to the glycosyltransferase 39 family.</text>
</comment>
<comment type="caution">
    <text evidence="15">Lacks conserved residue(s) required for the propagation of feature annotation.</text>
</comment>
<evidence type="ECO:0000259" key="17">
    <source>
        <dbReference type="PROSITE" id="PS50919"/>
    </source>
</evidence>
<comment type="function">
    <text evidence="14">Transfers mannosyl residues to the hydroxyl group of serine or threonine residues. Coexpression of both POMT1 and POMT2 is necessary for enzyme activity, expression of either POMT1 or POMT2 alone is insufficient. Essentially dedicated to O-mannosylation of alpha-DAG1 and few other proteins but not of cadherins and protocaherins.</text>
</comment>
<feature type="transmembrane region" description="Helical" evidence="15">
    <location>
        <begin position="201"/>
        <end position="221"/>
    </location>
</feature>
<keyword evidence="10 15" id="KW-1133">Transmembrane helix</keyword>
<comment type="catalytic activity">
    <reaction evidence="13 15">
        <text>a di-trans,poly-cis-dolichyl beta-D-mannosyl phosphate + L-seryl-[protein] = 3-O-(alpha-D-mannosyl)-L-seryl-[protein] + a di-trans,poly-cis-dolichyl phosphate + H(+)</text>
        <dbReference type="Rhea" id="RHEA:17377"/>
        <dbReference type="Rhea" id="RHEA-COMP:9863"/>
        <dbReference type="Rhea" id="RHEA-COMP:13546"/>
        <dbReference type="Rhea" id="RHEA-COMP:19498"/>
        <dbReference type="Rhea" id="RHEA-COMP:19501"/>
        <dbReference type="ChEBI" id="CHEBI:15378"/>
        <dbReference type="ChEBI" id="CHEBI:29999"/>
        <dbReference type="ChEBI" id="CHEBI:57683"/>
        <dbReference type="ChEBI" id="CHEBI:58211"/>
        <dbReference type="ChEBI" id="CHEBI:137321"/>
        <dbReference type="EC" id="2.4.1.109"/>
    </reaction>
</comment>
<evidence type="ECO:0000256" key="5">
    <source>
        <dbReference type="ARBA" id="ARBA00022676"/>
    </source>
</evidence>
<evidence type="ECO:0000313" key="19">
    <source>
        <dbReference type="Proteomes" id="UP000242450"/>
    </source>
</evidence>
<dbReference type="InterPro" id="IPR032421">
    <property type="entry name" value="PMT_4TMC"/>
</dbReference>
<evidence type="ECO:0000256" key="2">
    <source>
        <dbReference type="ARBA" id="ARBA00004922"/>
    </source>
</evidence>
<evidence type="ECO:0000256" key="10">
    <source>
        <dbReference type="ARBA" id="ARBA00022989"/>
    </source>
</evidence>
<dbReference type="Proteomes" id="UP000242450">
    <property type="component" value="Chromosome 11"/>
</dbReference>
<dbReference type="EC" id="2.4.1.109" evidence="4 15"/>
<accession>A0A212CX44</accession>
<evidence type="ECO:0000256" key="3">
    <source>
        <dbReference type="ARBA" id="ARBA00007222"/>
    </source>
</evidence>
<feature type="domain" description="MIR" evidence="17">
    <location>
        <begin position="427"/>
        <end position="487"/>
    </location>
</feature>
<keyword evidence="8" id="KW-0677">Repeat</keyword>
<gene>
    <name evidence="18" type="ORF">Celaphus_00005122</name>
</gene>
<dbReference type="InterPro" id="IPR016093">
    <property type="entry name" value="MIR_motif"/>
</dbReference>
<dbReference type="PANTHER" id="PTHR10050">
    <property type="entry name" value="DOLICHYL-PHOSPHATE-MANNOSE--PROTEIN MANNOSYLTRANSFERASE"/>
    <property type="match status" value="1"/>
</dbReference>
<feature type="transmembrane region" description="Helical" evidence="15">
    <location>
        <begin position="265"/>
        <end position="282"/>
    </location>
</feature>
<dbReference type="SUPFAM" id="SSF82109">
    <property type="entry name" value="MIR domain"/>
    <property type="match status" value="1"/>
</dbReference>